<dbReference type="Gene3D" id="3.40.50.300">
    <property type="entry name" value="P-loop containing nucleotide triphosphate hydrolases"/>
    <property type="match status" value="1"/>
</dbReference>
<dbReference type="InterPro" id="IPR003439">
    <property type="entry name" value="ABC_transporter-like_ATP-bd"/>
</dbReference>
<dbReference type="RefSeq" id="WP_139603130.1">
    <property type="nucleotide sequence ID" value="NZ_VDCQ01000019.1"/>
</dbReference>
<dbReference type="CDD" id="cd03214">
    <property type="entry name" value="ABC_Iron-Siderophores_B12_Hemin"/>
    <property type="match status" value="1"/>
</dbReference>
<dbReference type="GO" id="GO:0006826">
    <property type="term" value="P:iron ion transport"/>
    <property type="evidence" value="ECO:0007669"/>
    <property type="project" value="UniProtKB-KW"/>
</dbReference>
<feature type="domain" description="ABC transporter" evidence="10">
    <location>
        <begin position="1"/>
        <end position="243"/>
    </location>
</feature>
<dbReference type="OrthoDB" id="9787851at2"/>
<keyword evidence="8" id="KW-0406">Ion transport</keyword>
<evidence type="ECO:0000256" key="2">
    <source>
        <dbReference type="ARBA" id="ARBA00022448"/>
    </source>
</evidence>
<dbReference type="AlphaFoldDB" id="A0A5C4TAG3"/>
<dbReference type="InterPro" id="IPR027417">
    <property type="entry name" value="P-loop_NTPase"/>
</dbReference>
<keyword evidence="6 11" id="KW-0067">ATP-binding</keyword>
<reference evidence="11 12" key="1">
    <citation type="submission" date="2019-05" db="EMBL/GenBank/DDBJ databases">
        <title>We sequenced the genome of Paenibacillus hemerocallicola KCTC 33185 for further insight into its adaptation and study the phylogeny of Paenibacillus.</title>
        <authorList>
            <person name="Narsing Rao M.P."/>
        </authorList>
    </citation>
    <scope>NUCLEOTIDE SEQUENCE [LARGE SCALE GENOMIC DNA]</scope>
    <source>
        <strain evidence="11 12">KCTC 33185</strain>
    </source>
</reference>
<evidence type="ECO:0000256" key="7">
    <source>
        <dbReference type="ARBA" id="ARBA00023004"/>
    </source>
</evidence>
<evidence type="ECO:0000256" key="9">
    <source>
        <dbReference type="ARBA" id="ARBA00023136"/>
    </source>
</evidence>
<name>A0A5C4TAG3_9BACL</name>
<dbReference type="GO" id="GO:0005886">
    <property type="term" value="C:plasma membrane"/>
    <property type="evidence" value="ECO:0007669"/>
    <property type="project" value="UniProtKB-SubCell"/>
</dbReference>
<evidence type="ECO:0000256" key="8">
    <source>
        <dbReference type="ARBA" id="ARBA00023065"/>
    </source>
</evidence>
<dbReference type="GO" id="GO:0005524">
    <property type="term" value="F:ATP binding"/>
    <property type="evidence" value="ECO:0007669"/>
    <property type="project" value="UniProtKB-KW"/>
</dbReference>
<comment type="caution">
    <text evidence="11">The sequence shown here is derived from an EMBL/GenBank/DDBJ whole genome shotgun (WGS) entry which is preliminary data.</text>
</comment>
<protein>
    <submittedName>
        <fullName evidence="11">ABC transporter ATP-binding protein</fullName>
    </submittedName>
</protein>
<evidence type="ECO:0000256" key="4">
    <source>
        <dbReference type="ARBA" id="ARBA00022496"/>
    </source>
</evidence>
<keyword evidence="7" id="KW-0408">Iron</keyword>
<evidence type="ECO:0000256" key="3">
    <source>
        <dbReference type="ARBA" id="ARBA00022475"/>
    </source>
</evidence>
<organism evidence="11 12">
    <name type="scientific">Paenibacillus hemerocallicola</name>
    <dbReference type="NCBI Taxonomy" id="1172614"/>
    <lineage>
        <taxon>Bacteria</taxon>
        <taxon>Bacillati</taxon>
        <taxon>Bacillota</taxon>
        <taxon>Bacilli</taxon>
        <taxon>Bacillales</taxon>
        <taxon>Paenibacillaceae</taxon>
        <taxon>Paenibacillus</taxon>
    </lineage>
</organism>
<evidence type="ECO:0000256" key="6">
    <source>
        <dbReference type="ARBA" id="ARBA00022840"/>
    </source>
</evidence>
<evidence type="ECO:0000259" key="10">
    <source>
        <dbReference type="PROSITE" id="PS50893"/>
    </source>
</evidence>
<keyword evidence="3" id="KW-1003">Cell membrane</keyword>
<evidence type="ECO:0000256" key="5">
    <source>
        <dbReference type="ARBA" id="ARBA00022741"/>
    </source>
</evidence>
<keyword evidence="2" id="KW-0813">Transport</keyword>
<evidence type="ECO:0000256" key="1">
    <source>
        <dbReference type="ARBA" id="ARBA00004202"/>
    </source>
</evidence>
<dbReference type="PANTHER" id="PTHR42771">
    <property type="entry name" value="IRON(3+)-HYDROXAMATE IMPORT ATP-BINDING PROTEIN FHUC"/>
    <property type="match status" value="1"/>
</dbReference>
<dbReference type="Proteomes" id="UP000307943">
    <property type="component" value="Unassembled WGS sequence"/>
</dbReference>
<keyword evidence="5" id="KW-0547">Nucleotide-binding</keyword>
<evidence type="ECO:0000313" key="11">
    <source>
        <dbReference type="EMBL" id="TNJ65437.1"/>
    </source>
</evidence>
<proteinExistence type="predicted"/>
<gene>
    <name evidence="11" type="ORF">FE784_15575</name>
</gene>
<dbReference type="PANTHER" id="PTHR42771:SF2">
    <property type="entry name" value="IRON(3+)-HYDROXAMATE IMPORT ATP-BINDING PROTEIN FHUC"/>
    <property type="match status" value="1"/>
</dbReference>
<dbReference type="FunFam" id="3.40.50.300:FF:000134">
    <property type="entry name" value="Iron-enterobactin ABC transporter ATP-binding protein"/>
    <property type="match status" value="1"/>
</dbReference>
<dbReference type="PROSITE" id="PS50893">
    <property type="entry name" value="ABC_TRANSPORTER_2"/>
    <property type="match status" value="1"/>
</dbReference>
<accession>A0A5C4TAG3</accession>
<dbReference type="SUPFAM" id="SSF52540">
    <property type="entry name" value="P-loop containing nucleoside triphosphate hydrolases"/>
    <property type="match status" value="1"/>
</dbReference>
<evidence type="ECO:0000313" key="12">
    <source>
        <dbReference type="Proteomes" id="UP000307943"/>
    </source>
</evidence>
<sequence>MRETSALSARALSLGYGDTTIIDQLDLQIPHGKITIFIGSNGCGKSTLLRSFARLLKPARGDIVLNGRSIAQQSTKEVAKQMAVLPQGPPLPEGLTVLQLVKLGRYPYQSMFRQWSEEDERSVMKALKATHLESMTGRPVDSLSGGQRQRAWIAMTLAQDTDLLLLDEPTTYLDLAHQVEILDLLYDLNMQEGRTIVMVLHDLNLACRYAHHMIAVHDMGVHSQGLPEDMMTKEMIRDVFGMECEIGADPLFGTPVCVPHGKGRILAPRIGSKTADSSREPHGAIS</sequence>
<dbReference type="InterPro" id="IPR051535">
    <property type="entry name" value="Siderophore_ABC-ATPase"/>
</dbReference>
<dbReference type="EMBL" id="VDCQ01000019">
    <property type="protein sequence ID" value="TNJ65437.1"/>
    <property type="molecule type" value="Genomic_DNA"/>
</dbReference>
<dbReference type="PROSITE" id="PS00211">
    <property type="entry name" value="ABC_TRANSPORTER_1"/>
    <property type="match status" value="1"/>
</dbReference>
<dbReference type="InterPro" id="IPR003593">
    <property type="entry name" value="AAA+_ATPase"/>
</dbReference>
<keyword evidence="12" id="KW-1185">Reference proteome</keyword>
<keyword evidence="9" id="KW-0472">Membrane</keyword>
<dbReference type="InterPro" id="IPR017871">
    <property type="entry name" value="ABC_transporter-like_CS"/>
</dbReference>
<dbReference type="SMART" id="SM00382">
    <property type="entry name" value="AAA"/>
    <property type="match status" value="1"/>
</dbReference>
<dbReference type="Pfam" id="PF00005">
    <property type="entry name" value="ABC_tran"/>
    <property type="match status" value="1"/>
</dbReference>
<comment type="subcellular location">
    <subcellularLocation>
        <location evidence="1">Cell membrane</location>
        <topology evidence="1">Peripheral membrane protein</topology>
    </subcellularLocation>
</comment>
<keyword evidence="4" id="KW-0410">Iron transport</keyword>
<dbReference type="GO" id="GO:0016887">
    <property type="term" value="F:ATP hydrolysis activity"/>
    <property type="evidence" value="ECO:0007669"/>
    <property type="project" value="InterPro"/>
</dbReference>